<dbReference type="SUPFAM" id="SSF55068">
    <property type="entry name" value="Peptide methionine sulfoxide reductase"/>
    <property type="match status" value="1"/>
</dbReference>
<evidence type="ECO:0000256" key="8">
    <source>
        <dbReference type="ARBA" id="ARBA00048782"/>
    </source>
</evidence>
<comment type="catalytic activity">
    <reaction evidence="8">
        <text>[thioredoxin]-disulfide + L-methionine + H2O = L-methionine (S)-S-oxide + [thioredoxin]-dithiol</text>
        <dbReference type="Rhea" id="RHEA:19993"/>
        <dbReference type="Rhea" id="RHEA-COMP:10698"/>
        <dbReference type="Rhea" id="RHEA-COMP:10700"/>
        <dbReference type="ChEBI" id="CHEBI:15377"/>
        <dbReference type="ChEBI" id="CHEBI:29950"/>
        <dbReference type="ChEBI" id="CHEBI:50058"/>
        <dbReference type="ChEBI" id="CHEBI:57844"/>
        <dbReference type="ChEBI" id="CHEBI:58772"/>
        <dbReference type="EC" id="1.8.4.11"/>
    </reaction>
</comment>
<dbReference type="HAMAP" id="MF_01401">
    <property type="entry name" value="MsrA"/>
    <property type="match status" value="1"/>
</dbReference>
<keyword evidence="11" id="KW-0812">Transmembrane</keyword>
<comment type="similarity">
    <text evidence="1">Belongs to the MsrA Met sulfoxide reductase family.</text>
</comment>
<evidence type="ECO:0000313" key="14">
    <source>
        <dbReference type="Proteomes" id="UP000694556"/>
    </source>
</evidence>
<feature type="compositionally biased region" description="Polar residues" evidence="10">
    <location>
        <begin position="18"/>
        <end position="37"/>
    </location>
</feature>
<sequence>AKGQGQSAAGRANEESSPHSTRLQSAASTLQSTQGTPVSDRRRRCPPQGCPPQSSQHTKAGRGASPQGTVPSAARQGAILAPRRLTPAIFFFFFLLLLLLLPPVPTVRARRSPPRRHHPPPQNDSLRGRCQRRRDAPSSSSSSSAAPPSAWANRPPGCPSREKRSPAGASASRWQIAPRDEVSEQQNDVCRSADKHHVNGNRMVEPFPEGTQMAMFGMGCFWGAERKFWRQKGVYSTQVGYAGGYTPNPTYKEVCSGKTGHTEAVRVVYQPENISFEKLLKVFWENHDPTQGMRQGNDFGTQYRSAIYTFSQEQMEAALKSKEEYQKVLTESGFGAITTEIREAPEFYYAEDYHQQYLSKNPDGYCGLGGTGISCPIGIKK</sequence>
<dbReference type="GO" id="GO:0008113">
    <property type="term" value="F:peptide-methionine (S)-S-oxide reductase activity"/>
    <property type="evidence" value="ECO:0007669"/>
    <property type="project" value="UniProtKB-EC"/>
</dbReference>
<evidence type="ECO:0000256" key="7">
    <source>
        <dbReference type="ARBA" id="ARBA00047806"/>
    </source>
</evidence>
<feature type="domain" description="Peptide methionine sulphoxide reductase MsrA" evidence="12">
    <location>
        <begin position="214"/>
        <end position="366"/>
    </location>
</feature>
<dbReference type="GO" id="GO:0005737">
    <property type="term" value="C:cytoplasm"/>
    <property type="evidence" value="ECO:0007669"/>
    <property type="project" value="TreeGrafter"/>
</dbReference>
<evidence type="ECO:0000313" key="13">
    <source>
        <dbReference type="Ensembl" id="ENSCMMP00000000425.1"/>
    </source>
</evidence>
<reference evidence="13" key="1">
    <citation type="submission" date="2018-09" db="EMBL/GenBank/DDBJ databases">
        <title>Common duck and Muscovy duck high density SNP chip.</title>
        <authorList>
            <person name="Vignal A."/>
            <person name="Thebault N."/>
            <person name="Warren W.C."/>
        </authorList>
    </citation>
    <scope>NUCLEOTIDE SEQUENCE [LARGE SCALE GENOMIC DNA]</scope>
</reference>
<dbReference type="NCBIfam" id="TIGR00401">
    <property type="entry name" value="msrA"/>
    <property type="match status" value="1"/>
</dbReference>
<keyword evidence="3" id="KW-0560">Oxidoreductase</keyword>
<evidence type="ECO:0000256" key="3">
    <source>
        <dbReference type="ARBA" id="ARBA00023002"/>
    </source>
</evidence>
<evidence type="ECO:0000256" key="1">
    <source>
        <dbReference type="ARBA" id="ARBA00005591"/>
    </source>
</evidence>
<dbReference type="PANTHER" id="PTHR42799">
    <property type="entry name" value="MITOCHONDRIAL PEPTIDE METHIONINE SULFOXIDE REDUCTASE"/>
    <property type="match status" value="1"/>
</dbReference>
<dbReference type="InterPro" id="IPR036509">
    <property type="entry name" value="Met_Sox_Rdtase_MsrA_sf"/>
</dbReference>
<dbReference type="Pfam" id="PF01625">
    <property type="entry name" value="PMSR"/>
    <property type="match status" value="1"/>
</dbReference>
<reference evidence="13" key="3">
    <citation type="submission" date="2025-09" db="UniProtKB">
        <authorList>
            <consortium name="Ensembl"/>
        </authorList>
    </citation>
    <scope>IDENTIFICATION</scope>
</reference>
<evidence type="ECO:0000256" key="6">
    <source>
        <dbReference type="ARBA" id="ARBA00030643"/>
    </source>
</evidence>
<dbReference type="EC" id="1.8.4.11" evidence="2"/>
<feature type="region of interest" description="Disordered" evidence="10">
    <location>
        <begin position="107"/>
        <end position="195"/>
    </location>
</feature>
<evidence type="ECO:0000256" key="9">
    <source>
        <dbReference type="ARBA" id="ARBA00067384"/>
    </source>
</evidence>
<dbReference type="Proteomes" id="UP000694556">
    <property type="component" value="Chromosome 3"/>
</dbReference>
<dbReference type="FunFam" id="3.30.1060.10:FF:000001">
    <property type="entry name" value="Peptide methionine sulfoxide reductase MsrA"/>
    <property type="match status" value="1"/>
</dbReference>
<evidence type="ECO:0000259" key="12">
    <source>
        <dbReference type="Pfam" id="PF01625"/>
    </source>
</evidence>
<dbReference type="InterPro" id="IPR002569">
    <property type="entry name" value="Met_Sox_Rdtase_MsrA_dom"/>
</dbReference>
<comment type="function">
    <text evidence="4">Has an important function as a repair enzyme for proteins that have been inactivated by oxidation. Catalyzes the reversible oxidation-reduction of methionine sulfoxide in proteins to methionine.</text>
</comment>
<reference evidence="13" key="2">
    <citation type="submission" date="2025-08" db="UniProtKB">
        <authorList>
            <consortium name="Ensembl"/>
        </authorList>
    </citation>
    <scope>IDENTIFICATION</scope>
</reference>
<evidence type="ECO:0000256" key="2">
    <source>
        <dbReference type="ARBA" id="ARBA00012502"/>
    </source>
</evidence>
<dbReference type="GO" id="GO:0034599">
    <property type="term" value="P:cellular response to oxidative stress"/>
    <property type="evidence" value="ECO:0007669"/>
    <property type="project" value="TreeGrafter"/>
</dbReference>
<feature type="transmembrane region" description="Helical" evidence="11">
    <location>
        <begin position="85"/>
        <end position="104"/>
    </location>
</feature>
<feature type="region of interest" description="Disordered" evidence="10">
    <location>
        <begin position="1"/>
        <end position="71"/>
    </location>
</feature>
<accession>A0A8C3B5S7</accession>
<protein>
    <recommendedName>
        <fullName evidence="9">Mitochondrial peptide methionine sulfoxide reductase</fullName>
        <ecNumber evidence="2">1.8.4.11</ecNumber>
    </recommendedName>
    <alternativeName>
        <fullName evidence="6">Peptide-methionine (S)-S-oxide reductase</fullName>
    </alternativeName>
    <alternativeName>
        <fullName evidence="5">Protein-methionine-S-oxide reductase</fullName>
    </alternativeName>
</protein>
<evidence type="ECO:0000256" key="11">
    <source>
        <dbReference type="SAM" id="Phobius"/>
    </source>
</evidence>
<dbReference type="Ensembl" id="ENSCMMT00000000491.1">
    <property type="protein sequence ID" value="ENSCMMP00000000425.1"/>
    <property type="gene ID" value="ENSCMMG00000000320.1"/>
</dbReference>
<comment type="catalytic activity">
    <reaction evidence="7">
        <text>L-methionyl-[protein] + [thioredoxin]-disulfide + H2O = L-methionyl-(S)-S-oxide-[protein] + [thioredoxin]-dithiol</text>
        <dbReference type="Rhea" id="RHEA:14217"/>
        <dbReference type="Rhea" id="RHEA-COMP:10698"/>
        <dbReference type="Rhea" id="RHEA-COMP:10700"/>
        <dbReference type="Rhea" id="RHEA-COMP:12313"/>
        <dbReference type="Rhea" id="RHEA-COMP:12315"/>
        <dbReference type="ChEBI" id="CHEBI:15377"/>
        <dbReference type="ChEBI" id="CHEBI:16044"/>
        <dbReference type="ChEBI" id="CHEBI:29950"/>
        <dbReference type="ChEBI" id="CHEBI:44120"/>
        <dbReference type="ChEBI" id="CHEBI:50058"/>
        <dbReference type="EC" id="1.8.4.11"/>
    </reaction>
</comment>
<keyword evidence="11" id="KW-0472">Membrane</keyword>
<dbReference type="PANTHER" id="PTHR42799:SF2">
    <property type="entry name" value="MITOCHONDRIAL PEPTIDE METHIONINE SULFOXIDE REDUCTASE"/>
    <property type="match status" value="1"/>
</dbReference>
<dbReference type="InterPro" id="IPR050162">
    <property type="entry name" value="MsrA_MetSO_reductase"/>
</dbReference>
<evidence type="ECO:0000256" key="4">
    <source>
        <dbReference type="ARBA" id="ARBA00024679"/>
    </source>
</evidence>
<dbReference type="Gene3D" id="3.30.1060.10">
    <property type="entry name" value="Peptide methionine sulphoxide reductase MsrA"/>
    <property type="match status" value="1"/>
</dbReference>
<feature type="compositionally biased region" description="Low complexity" evidence="10">
    <location>
        <begin position="137"/>
        <end position="150"/>
    </location>
</feature>
<proteinExistence type="inferred from homology"/>
<feature type="compositionally biased region" description="Basic residues" evidence="10">
    <location>
        <begin position="108"/>
        <end position="119"/>
    </location>
</feature>
<evidence type="ECO:0000256" key="5">
    <source>
        <dbReference type="ARBA" id="ARBA00030273"/>
    </source>
</evidence>
<dbReference type="AlphaFoldDB" id="A0A8C3B5S7"/>
<keyword evidence="11" id="KW-1133">Transmembrane helix</keyword>
<organism evidence="13 14">
    <name type="scientific">Cairina moschata</name>
    <name type="common">Muscovy duck</name>
    <dbReference type="NCBI Taxonomy" id="8855"/>
    <lineage>
        <taxon>Eukaryota</taxon>
        <taxon>Metazoa</taxon>
        <taxon>Chordata</taxon>
        <taxon>Craniata</taxon>
        <taxon>Vertebrata</taxon>
        <taxon>Euteleostomi</taxon>
        <taxon>Archelosauria</taxon>
        <taxon>Archosauria</taxon>
        <taxon>Dinosauria</taxon>
        <taxon>Saurischia</taxon>
        <taxon>Theropoda</taxon>
        <taxon>Coelurosauria</taxon>
        <taxon>Aves</taxon>
        <taxon>Neognathae</taxon>
        <taxon>Galloanserae</taxon>
        <taxon>Anseriformes</taxon>
        <taxon>Anatidae</taxon>
        <taxon>Anatinae</taxon>
        <taxon>Cairina</taxon>
    </lineage>
</organism>
<name>A0A8C3B5S7_CAIMO</name>
<evidence type="ECO:0000256" key="10">
    <source>
        <dbReference type="SAM" id="MobiDB-lite"/>
    </source>
</evidence>
<keyword evidence="14" id="KW-1185">Reference proteome</keyword>